<evidence type="ECO:0000256" key="2">
    <source>
        <dbReference type="ARBA" id="ARBA00006217"/>
    </source>
</evidence>
<proteinExistence type="inferred from homology"/>
<evidence type="ECO:0000256" key="6">
    <source>
        <dbReference type="ARBA" id="ARBA00024993"/>
    </source>
</evidence>
<comment type="similarity">
    <text evidence="2">Belongs to the beta-class carbonic anhydrase family.</text>
</comment>
<evidence type="ECO:0000256" key="3">
    <source>
        <dbReference type="ARBA" id="ARBA00012925"/>
    </source>
</evidence>
<evidence type="ECO:0000256" key="1">
    <source>
        <dbReference type="ARBA" id="ARBA00001947"/>
    </source>
</evidence>
<dbReference type="EC" id="4.2.1.1" evidence="3"/>
<dbReference type="Pfam" id="PF00484">
    <property type="entry name" value="Pro_CA"/>
    <property type="match status" value="1"/>
</dbReference>
<dbReference type="InterPro" id="IPR036874">
    <property type="entry name" value="Carbonic_anhydrase_sf"/>
</dbReference>
<comment type="function">
    <text evidence="6">Catalyzes the reversible hydration of carbon dioxide to form bicarbonate.</text>
</comment>
<gene>
    <name evidence="8" type="ORF">GCM10025867_15870</name>
</gene>
<dbReference type="SUPFAM" id="SSF53056">
    <property type="entry name" value="beta-carbonic anhydrase, cab"/>
    <property type="match status" value="1"/>
</dbReference>
<dbReference type="Proteomes" id="UP001321486">
    <property type="component" value="Chromosome"/>
</dbReference>
<comment type="cofactor">
    <cofactor evidence="1">
        <name>Zn(2+)</name>
        <dbReference type="ChEBI" id="CHEBI:29105"/>
    </cofactor>
</comment>
<evidence type="ECO:0000256" key="4">
    <source>
        <dbReference type="ARBA" id="ARBA00022723"/>
    </source>
</evidence>
<dbReference type="PANTHER" id="PTHR43175">
    <property type="entry name" value="CARBONIC ANHYDRASE"/>
    <property type="match status" value="1"/>
</dbReference>
<keyword evidence="5" id="KW-0862">Zinc</keyword>
<organism evidence="8 9">
    <name type="scientific">Frondihabitans sucicola</name>
    <dbReference type="NCBI Taxonomy" id="1268041"/>
    <lineage>
        <taxon>Bacteria</taxon>
        <taxon>Bacillati</taxon>
        <taxon>Actinomycetota</taxon>
        <taxon>Actinomycetes</taxon>
        <taxon>Micrococcales</taxon>
        <taxon>Microbacteriaceae</taxon>
        <taxon>Frondihabitans</taxon>
    </lineage>
</organism>
<dbReference type="Gene3D" id="3.40.1050.10">
    <property type="entry name" value="Carbonic anhydrase"/>
    <property type="match status" value="1"/>
</dbReference>
<reference evidence="9" key="1">
    <citation type="journal article" date="2019" name="Int. J. Syst. Evol. Microbiol.">
        <title>The Global Catalogue of Microorganisms (GCM) 10K type strain sequencing project: providing services to taxonomists for standard genome sequencing and annotation.</title>
        <authorList>
            <consortium name="The Broad Institute Genomics Platform"/>
            <consortium name="The Broad Institute Genome Sequencing Center for Infectious Disease"/>
            <person name="Wu L."/>
            <person name="Ma J."/>
        </authorList>
    </citation>
    <scope>NUCLEOTIDE SEQUENCE [LARGE SCALE GENOMIC DNA]</scope>
    <source>
        <strain evidence="9">NBRC 108728</strain>
    </source>
</reference>
<keyword evidence="4" id="KW-0479">Metal-binding</keyword>
<dbReference type="PANTHER" id="PTHR43175:SF3">
    <property type="entry name" value="CARBON DISULFIDE HYDROLASE"/>
    <property type="match status" value="1"/>
</dbReference>
<dbReference type="RefSeq" id="WP_286346157.1">
    <property type="nucleotide sequence ID" value="NZ_AP027732.1"/>
</dbReference>
<dbReference type="InterPro" id="IPR001765">
    <property type="entry name" value="Carbonic_anhydrase"/>
</dbReference>
<evidence type="ECO:0000256" key="7">
    <source>
        <dbReference type="ARBA" id="ARBA00048348"/>
    </source>
</evidence>
<dbReference type="EMBL" id="AP027732">
    <property type="protein sequence ID" value="BDZ49346.1"/>
    <property type="molecule type" value="Genomic_DNA"/>
</dbReference>
<name>A0ABM8GLU8_9MICO</name>
<evidence type="ECO:0000313" key="9">
    <source>
        <dbReference type="Proteomes" id="UP001321486"/>
    </source>
</evidence>
<evidence type="ECO:0000256" key="5">
    <source>
        <dbReference type="ARBA" id="ARBA00022833"/>
    </source>
</evidence>
<sequence>MIDAHHSTVDSLLRANETFARTDQKAGVPEIPFVPNKQVYLITCIDPRVDPANLFGLTLGDAIVHRVVGGRVTEAVLDDLAWISYLHETLTPDTPWFDVVVMHHTDCGSGLMADDTLRRGFVARGFRDDVLRATAVTDPAATVALDVDRLLSSEKISGRIRVTGLRYDVDTGRAARVTGTRSREG</sequence>
<evidence type="ECO:0000313" key="8">
    <source>
        <dbReference type="EMBL" id="BDZ49346.1"/>
    </source>
</evidence>
<keyword evidence="9" id="KW-1185">Reference proteome</keyword>
<dbReference type="SMART" id="SM00947">
    <property type="entry name" value="Pro_CA"/>
    <property type="match status" value="1"/>
</dbReference>
<protein>
    <recommendedName>
        <fullName evidence="3">carbonic anhydrase</fullName>
        <ecNumber evidence="3">4.2.1.1</ecNumber>
    </recommendedName>
</protein>
<comment type="catalytic activity">
    <reaction evidence="7">
        <text>hydrogencarbonate + H(+) = CO2 + H2O</text>
        <dbReference type="Rhea" id="RHEA:10748"/>
        <dbReference type="ChEBI" id="CHEBI:15377"/>
        <dbReference type="ChEBI" id="CHEBI:15378"/>
        <dbReference type="ChEBI" id="CHEBI:16526"/>
        <dbReference type="ChEBI" id="CHEBI:17544"/>
        <dbReference type="EC" id="4.2.1.1"/>
    </reaction>
</comment>
<accession>A0ABM8GLU8</accession>